<organism evidence="2 3">
    <name type="scientific">Mycobacteroides chelonae</name>
    <name type="common">Mycobacterium chelonae</name>
    <dbReference type="NCBI Taxonomy" id="1774"/>
    <lineage>
        <taxon>Bacteria</taxon>
        <taxon>Bacillati</taxon>
        <taxon>Actinomycetota</taxon>
        <taxon>Actinomycetes</taxon>
        <taxon>Mycobacteriales</taxon>
        <taxon>Mycobacteriaceae</taxon>
        <taxon>Mycobacteroides</taxon>
    </lineage>
</organism>
<accession>A0AB73U529</accession>
<dbReference type="RefSeq" id="WP_131828574.1">
    <property type="nucleotide sequence ID" value="NZ_CP041150.1"/>
</dbReference>
<name>A0AB73U529_MYCCH</name>
<protein>
    <submittedName>
        <fullName evidence="2">Uncharacterized protein</fullName>
    </submittedName>
</protein>
<evidence type="ECO:0000313" key="2">
    <source>
        <dbReference type="EMBL" id="QDF71905.1"/>
    </source>
</evidence>
<reference evidence="2 3" key="1">
    <citation type="submission" date="2019-06" db="EMBL/GenBank/DDBJ databases">
        <title>Whole geneome sequnce of Mycobacteroides chelonae M77 isolated from bovine milk from Meghalaya, India.</title>
        <authorList>
            <person name="Vise E."/>
            <person name="Das S."/>
            <person name="Garg A."/>
            <person name="Ghatak S."/>
            <person name="Shakuntala I."/>
            <person name="Milton A.A.P."/>
            <person name="Karam A."/>
            <person name="Sanjukta R."/>
            <person name="Puro K."/>
            <person name="Sen A."/>
        </authorList>
    </citation>
    <scope>NUCLEOTIDE SEQUENCE [LARGE SCALE GENOMIC DNA]</scope>
    <source>
        <strain evidence="2 3">M77</strain>
    </source>
</reference>
<sequence length="150" mass="16631">MQIFAFCMQAIGIVMAIAGSVSVLNRKARIFGKMRNLLGKWHKRIKMALARFRARLVKLLCGDNRIIPGPAELKITGSIPLVTNAPADPDELLRNIPEMLAQAEARNEAKMKAARESDDAEQARDTYWTLGGAIIAAFGFVIEHLPIFQQ</sequence>
<keyword evidence="1" id="KW-0812">Transmembrane</keyword>
<proteinExistence type="predicted"/>
<feature type="transmembrane region" description="Helical" evidence="1">
    <location>
        <begin position="6"/>
        <end position="25"/>
    </location>
</feature>
<evidence type="ECO:0000313" key="3">
    <source>
        <dbReference type="Proteomes" id="UP000317728"/>
    </source>
</evidence>
<keyword evidence="1" id="KW-0472">Membrane</keyword>
<dbReference type="AlphaFoldDB" id="A0AB73U529"/>
<keyword evidence="1" id="KW-1133">Transmembrane helix</keyword>
<dbReference type="Proteomes" id="UP000317728">
    <property type="component" value="Chromosome"/>
</dbReference>
<gene>
    <name evidence="2" type="ORF">FJK96_18255</name>
</gene>
<evidence type="ECO:0000256" key="1">
    <source>
        <dbReference type="SAM" id="Phobius"/>
    </source>
</evidence>
<dbReference type="EMBL" id="CP041150">
    <property type="protein sequence ID" value="QDF71905.1"/>
    <property type="molecule type" value="Genomic_DNA"/>
</dbReference>